<dbReference type="OrthoDB" id="513636at2759"/>
<protein>
    <submittedName>
        <fullName evidence="4">Beta-Ig-H3 fasciclin isoform A</fullName>
    </submittedName>
    <submittedName>
        <fullName evidence="5">Beta-Ig-H3 fasciclin isoform B</fullName>
    </submittedName>
</protein>
<feature type="domain" description="FAS1" evidence="3">
    <location>
        <begin position="256"/>
        <end position="392"/>
    </location>
</feature>
<dbReference type="SMART" id="SM00554">
    <property type="entry name" value="FAS1"/>
    <property type="match status" value="2"/>
</dbReference>
<dbReference type="EMBL" id="LHPF02000030">
    <property type="protein sequence ID" value="PSC69018.1"/>
    <property type="molecule type" value="Genomic_DNA"/>
</dbReference>
<comment type="caution">
    <text evidence="4">The sequence shown here is derived from an EMBL/GenBank/DDBJ whole genome shotgun (WGS) entry which is preliminary data.</text>
</comment>
<evidence type="ECO:0000256" key="1">
    <source>
        <dbReference type="SAM" id="MobiDB-lite"/>
    </source>
</evidence>
<evidence type="ECO:0000313" key="5">
    <source>
        <dbReference type="EMBL" id="PSC69019.1"/>
    </source>
</evidence>
<reference evidence="4" key="2">
    <citation type="submission" date="2018-02" db="EMBL/GenBank/DDBJ databases">
        <authorList>
            <person name="Cohen D.B."/>
            <person name="Kent A.D."/>
        </authorList>
    </citation>
    <scope>NUCLEOTIDE SEQUENCE</scope>
    <source>
        <strain evidence="4">SAG 241.80</strain>
    </source>
</reference>
<organism evidence="4 6">
    <name type="scientific">Micractinium conductrix</name>
    <dbReference type="NCBI Taxonomy" id="554055"/>
    <lineage>
        <taxon>Eukaryota</taxon>
        <taxon>Viridiplantae</taxon>
        <taxon>Chlorophyta</taxon>
        <taxon>core chlorophytes</taxon>
        <taxon>Trebouxiophyceae</taxon>
        <taxon>Chlorellales</taxon>
        <taxon>Chlorellaceae</taxon>
        <taxon>Chlorella clade</taxon>
        <taxon>Micractinium</taxon>
    </lineage>
</organism>
<dbReference type="EMBL" id="LHPF02000030">
    <property type="protein sequence ID" value="PSC69019.1"/>
    <property type="molecule type" value="Genomic_DNA"/>
</dbReference>
<name>A0A2P6V4L1_9CHLO</name>
<dbReference type="Gene3D" id="2.30.180.10">
    <property type="entry name" value="FAS1 domain"/>
    <property type="match status" value="2"/>
</dbReference>
<feature type="compositionally biased region" description="Low complexity" evidence="1">
    <location>
        <begin position="171"/>
        <end position="190"/>
    </location>
</feature>
<dbReference type="InterPro" id="IPR036378">
    <property type="entry name" value="FAS1_dom_sf"/>
</dbReference>
<dbReference type="GO" id="GO:0005615">
    <property type="term" value="C:extracellular space"/>
    <property type="evidence" value="ECO:0007669"/>
    <property type="project" value="TreeGrafter"/>
</dbReference>
<evidence type="ECO:0000256" key="2">
    <source>
        <dbReference type="SAM" id="SignalP"/>
    </source>
</evidence>
<reference evidence="4 6" key="1">
    <citation type="journal article" date="2018" name="Plant J.">
        <title>Genome sequences of Chlorella sorokiniana UTEX 1602 and Micractinium conductrix SAG 241.80: implications to maltose excretion by a green alga.</title>
        <authorList>
            <person name="Arriola M.B."/>
            <person name="Velmurugan N."/>
            <person name="Zhang Y."/>
            <person name="Plunkett M.H."/>
            <person name="Hondzo H."/>
            <person name="Barney B.M."/>
        </authorList>
    </citation>
    <scope>NUCLEOTIDE SEQUENCE [LARGE SCALE GENOMIC DNA]</scope>
    <source>
        <strain evidence="4 6">SAG 241.80</strain>
    </source>
</reference>
<keyword evidence="2" id="KW-0732">Signal</keyword>
<dbReference type="InterPro" id="IPR000782">
    <property type="entry name" value="FAS1_domain"/>
</dbReference>
<dbReference type="PANTHER" id="PTHR10900:SF77">
    <property type="entry name" value="FI19380P1"/>
    <property type="match status" value="1"/>
</dbReference>
<proteinExistence type="predicted"/>
<evidence type="ECO:0000313" key="4">
    <source>
        <dbReference type="EMBL" id="PSC69018.1"/>
    </source>
</evidence>
<dbReference type="PROSITE" id="PS50213">
    <property type="entry name" value="FAS1"/>
    <property type="match status" value="2"/>
</dbReference>
<evidence type="ECO:0000313" key="6">
    <source>
        <dbReference type="Proteomes" id="UP000239649"/>
    </source>
</evidence>
<gene>
    <name evidence="4" type="ORF">C2E20_7424</name>
</gene>
<dbReference type="AlphaFoldDB" id="A0A2P6V4L1"/>
<evidence type="ECO:0000259" key="3">
    <source>
        <dbReference type="PROSITE" id="PS50213"/>
    </source>
</evidence>
<feature type="region of interest" description="Disordered" evidence="1">
    <location>
        <begin position="169"/>
        <end position="253"/>
    </location>
</feature>
<feature type="domain" description="FAS1" evidence="3">
    <location>
        <begin position="24"/>
        <end position="157"/>
    </location>
</feature>
<dbReference type="PANTHER" id="PTHR10900">
    <property type="entry name" value="PERIOSTIN-RELATED"/>
    <property type="match status" value="1"/>
</dbReference>
<dbReference type="STRING" id="554055.A0A2P6V4L1"/>
<sequence>MQARFAVLLLLAAAAGAAAQPANPPTVKAAIDRRRDLSTYAEKLALYPDVLKQMSGDFYGTVFAPSNAAFEKAAAEGIDVTTDILLYHVIPGPPAPVTSLNDDQIFVTKQGETIQAQYADGKLTLVGKANSSAHITAADIMVGPASYIVVHVVDSILLPYPLGPTKATPLVPATPDEPATPAEPTGTVGAKDMTPPKDVSPSPDAESPSPSPEASPEEASPSPSPEEASPSPEEYSPVPEEASPKLAEPPAGGPLEVESIAEAAAAANLTTLLAALEDSELTDELGAGFVGTVFAPTDAAFDAFAAKYGPFSAISPDDLRTLVNYHVIVGDALTAEQLSDGQVLRTLNGQDLTVSIGSDGVYILSASGGRAMVVTADVKAGDSIVHIIDAVLEPAVDPEPAASPSLAPAPEPLPTSGAAHSLASAAALVAAAVAALLLA</sequence>
<feature type="chain" id="PRO_5015085652" evidence="2">
    <location>
        <begin position="20"/>
        <end position="439"/>
    </location>
</feature>
<keyword evidence="6" id="KW-1185">Reference proteome</keyword>
<feature type="compositionally biased region" description="Low complexity" evidence="1">
    <location>
        <begin position="200"/>
        <end position="241"/>
    </location>
</feature>
<dbReference type="InterPro" id="IPR050904">
    <property type="entry name" value="Adhesion/Biosynth-related"/>
</dbReference>
<dbReference type="Proteomes" id="UP000239649">
    <property type="component" value="Unassembled WGS sequence"/>
</dbReference>
<dbReference type="SUPFAM" id="SSF82153">
    <property type="entry name" value="FAS1 domain"/>
    <property type="match status" value="2"/>
</dbReference>
<accession>A0A2P6V4L1</accession>
<feature type="signal peptide" evidence="2">
    <location>
        <begin position="1"/>
        <end position="19"/>
    </location>
</feature>
<dbReference type="Pfam" id="PF02469">
    <property type="entry name" value="Fasciclin"/>
    <property type="match status" value="2"/>
</dbReference>